<reference evidence="4 5" key="1">
    <citation type="submission" date="2014-01" db="EMBL/GenBank/DDBJ databases">
        <title>Actinotalea ferrariae CF5-4.</title>
        <authorList>
            <person name="Chen F."/>
            <person name="Li Y."/>
            <person name="Wang G."/>
        </authorList>
    </citation>
    <scope>NUCLEOTIDE SEQUENCE [LARGE SCALE GENOMIC DNA]</scope>
    <source>
        <strain evidence="4 5">CF5-4</strain>
    </source>
</reference>
<dbReference type="SUPFAM" id="SSF49879">
    <property type="entry name" value="SMAD/FHA domain"/>
    <property type="match status" value="1"/>
</dbReference>
<evidence type="ECO:0000313" key="4">
    <source>
        <dbReference type="EMBL" id="EYR61893.1"/>
    </source>
</evidence>
<dbReference type="SMART" id="SM00240">
    <property type="entry name" value="FHA"/>
    <property type="match status" value="1"/>
</dbReference>
<gene>
    <name evidence="4" type="ORF">N866_14630</name>
</gene>
<dbReference type="InterPro" id="IPR008984">
    <property type="entry name" value="SMAD_FHA_dom_sf"/>
</dbReference>
<evidence type="ECO:0000256" key="2">
    <source>
        <dbReference type="SAM" id="MobiDB-lite"/>
    </source>
</evidence>
<evidence type="ECO:0000256" key="1">
    <source>
        <dbReference type="ARBA" id="ARBA00022553"/>
    </source>
</evidence>
<feature type="region of interest" description="Disordered" evidence="2">
    <location>
        <begin position="1"/>
        <end position="27"/>
    </location>
</feature>
<organism evidence="4 5">
    <name type="scientific">Actinotalea ferrariae CF5-4</name>
    <dbReference type="NCBI Taxonomy" id="948458"/>
    <lineage>
        <taxon>Bacteria</taxon>
        <taxon>Bacillati</taxon>
        <taxon>Actinomycetota</taxon>
        <taxon>Actinomycetes</taxon>
        <taxon>Micrococcales</taxon>
        <taxon>Cellulomonadaceae</taxon>
        <taxon>Actinotalea</taxon>
    </lineage>
</organism>
<dbReference type="InterPro" id="IPR000253">
    <property type="entry name" value="FHA_dom"/>
</dbReference>
<feature type="region of interest" description="Disordered" evidence="2">
    <location>
        <begin position="57"/>
        <end position="85"/>
    </location>
</feature>
<keyword evidence="1" id="KW-0597">Phosphoprotein</keyword>
<protein>
    <recommendedName>
        <fullName evidence="3">FHA domain-containing protein</fullName>
    </recommendedName>
</protein>
<accession>A0A021VLD5</accession>
<sequence>VPAATEPAMTPTPAAAVPVPSPPSAAAEPVHALDDLEHTVLHAATDTSVGLRLGVPFSGSDERWAVPPSSADAGPSADVPSALPPAAPQQEIVPAAVPARQGERPVPEDDDHDGTTVLSSDVVALRRQLPEWAGDGVPALAVPAPNRPAPAKIRLSSGLVVSLNRPVLLGRAPQVSRVSNREMPRLITVASPRQDISRTHAEVRMDGDDVLVTDLRSTNGVLLLRQGHGPQRL</sequence>
<keyword evidence="5" id="KW-1185">Reference proteome</keyword>
<evidence type="ECO:0000259" key="3">
    <source>
        <dbReference type="PROSITE" id="PS50006"/>
    </source>
</evidence>
<feature type="domain" description="FHA" evidence="3">
    <location>
        <begin position="167"/>
        <end position="223"/>
    </location>
</feature>
<dbReference type="PROSITE" id="PS50006">
    <property type="entry name" value="FHA_DOMAIN"/>
    <property type="match status" value="1"/>
</dbReference>
<dbReference type="Pfam" id="PF00498">
    <property type="entry name" value="FHA"/>
    <property type="match status" value="1"/>
</dbReference>
<dbReference type="Proteomes" id="UP000019753">
    <property type="component" value="Unassembled WGS sequence"/>
</dbReference>
<dbReference type="Gene3D" id="2.60.200.20">
    <property type="match status" value="1"/>
</dbReference>
<feature type="non-terminal residue" evidence="4">
    <location>
        <position position="1"/>
    </location>
</feature>
<dbReference type="CDD" id="cd00060">
    <property type="entry name" value="FHA"/>
    <property type="match status" value="1"/>
</dbReference>
<dbReference type="AlphaFoldDB" id="A0A021VLD5"/>
<evidence type="ECO:0000313" key="5">
    <source>
        <dbReference type="Proteomes" id="UP000019753"/>
    </source>
</evidence>
<comment type="caution">
    <text evidence="4">The sequence shown here is derived from an EMBL/GenBank/DDBJ whole genome shotgun (WGS) entry which is preliminary data.</text>
</comment>
<dbReference type="EMBL" id="AXCW01000428">
    <property type="protein sequence ID" value="EYR61893.1"/>
    <property type="molecule type" value="Genomic_DNA"/>
</dbReference>
<feature type="non-terminal residue" evidence="4">
    <location>
        <position position="233"/>
    </location>
</feature>
<name>A0A021VLD5_9CELL</name>
<proteinExistence type="predicted"/>